<gene>
    <name evidence="2" type="ORF">LCGC14_0398360</name>
</gene>
<organism evidence="2">
    <name type="scientific">marine sediment metagenome</name>
    <dbReference type="NCBI Taxonomy" id="412755"/>
    <lineage>
        <taxon>unclassified sequences</taxon>
        <taxon>metagenomes</taxon>
        <taxon>ecological metagenomes</taxon>
    </lineage>
</organism>
<feature type="transmembrane region" description="Helical" evidence="1">
    <location>
        <begin position="85"/>
        <end position="105"/>
    </location>
</feature>
<evidence type="ECO:0000256" key="1">
    <source>
        <dbReference type="SAM" id="Phobius"/>
    </source>
</evidence>
<dbReference type="AlphaFoldDB" id="A0A0F9VJC9"/>
<keyword evidence="1" id="KW-0812">Transmembrane</keyword>
<dbReference type="EMBL" id="LAZR01000340">
    <property type="protein sequence ID" value="KKN73636.1"/>
    <property type="molecule type" value="Genomic_DNA"/>
</dbReference>
<name>A0A0F9VJC9_9ZZZZ</name>
<dbReference type="Gene3D" id="1.10.10.1320">
    <property type="entry name" value="Anti-sigma factor, zinc-finger domain"/>
    <property type="match status" value="1"/>
</dbReference>
<protein>
    <recommendedName>
        <fullName evidence="3">Anti-sigma factor</fullName>
    </recommendedName>
</protein>
<dbReference type="InterPro" id="IPR041916">
    <property type="entry name" value="Anti_sigma_zinc_sf"/>
</dbReference>
<sequence length="257" mass="27640">MSRDDATITKDDLQAFADGVLDARRRAEVERYLADQPAAAREVADWQQQNQALRALYGHVAGEAVPARLAVHRIAHDGKRPARNWSGMAAAAVLILAIGGAGGWYGRDVLTVAAPAPLSLAGEAEQAHALYATEVLHPVEVRADEKTHLGAWLSKRLDRALTVPDLRSTGLDLVGGRLLPSQEGPAAQFMYEDAAGGRVTLYIVPADTARETSFRYSAAGRLKSLVWTAEGISCALVGDLPQDRLQEIAKLAYRQLG</sequence>
<evidence type="ECO:0008006" key="3">
    <source>
        <dbReference type="Google" id="ProtNLM"/>
    </source>
</evidence>
<reference evidence="2" key="1">
    <citation type="journal article" date="2015" name="Nature">
        <title>Complex archaea that bridge the gap between prokaryotes and eukaryotes.</title>
        <authorList>
            <person name="Spang A."/>
            <person name="Saw J.H."/>
            <person name="Jorgensen S.L."/>
            <person name="Zaremba-Niedzwiedzka K."/>
            <person name="Martijn J."/>
            <person name="Lind A.E."/>
            <person name="van Eijk R."/>
            <person name="Schleper C."/>
            <person name="Guy L."/>
            <person name="Ettema T.J."/>
        </authorList>
    </citation>
    <scope>NUCLEOTIDE SEQUENCE</scope>
</reference>
<keyword evidence="1" id="KW-0472">Membrane</keyword>
<evidence type="ECO:0000313" key="2">
    <source>
        <dbReference type="EMBL" id="KKN73636.1"/>
    </source>
</evidence>
<keyword evidence="1" id="KW-1133">Transmembrane helix</keyword>
<accession>A0A0F9VJC9</accession>
<comment type="caution">
    <text evidence="2">The sequence shown here is derived from an EMBL/GenBank/DDBJ whole genome shotgun (WGS) entry which is preliminary data.</text>
</comment>
<proteinExistence type="predicted"/>